<feature type="region of interest" description="Disordered" evidence="3">
    <location>
        <begin position="255"/>
        <end position="289"/>
    </location>
</feature>
<evidence type="ECO:0000259" key="4">
    <source>
        <dbReference type="SMART" id="SM00559"/>
    </source>
</evidence>
<evidence type="ECO:0000256" key="1">
    <source>
        <dbReference type="ARBA" id="ARBA00023125"/>
    </source>
</evidence>
<dbReference type="Pfam" id="PF02735">
    <property type="entry name" value="Ku"/>
    <property type="match status" value="1"/>
</dbReference>
<dbReference type="PIRSF" id="PIRSF006493">
    <property type="entry name" value="Prok_Ku"/>
    <property type="match status" value="1"/>
</dbReference>
<evidence type="ECO:0000256" key="2">
    <source>
        <dbReference type="HAMAP-Rule" id="MF_01875"/>
    </source>
</evidence>
<dbReference type="GO" id="GO:0003690">
    <property type="term" value="F:double-stranded DNA binding"/>
    <property type="evidence" value="ECO:0007669"/>
    <property type="project" value="UniProtKB-UniRule"/>
</dbReference>
<evidence type="ECO:0000256" key="3">
    <source>
        <dbReference type="SAM" id="MobiDB-lite"/>
    </source>
</evidence>
<dbReference type="HAMAP" id="MF_01875">
    <property type="entry name" value="Prokaryotic_Ku"/>
    <property type="match status" value="1"/>
</dbReference>
<dbReference type="Gene3D" id="2.40.290.10">
    <property type="match status" value="1"/>
</dbReference>
<dbReference type="AlphaFoldDB" id="A0A1N6R162"/>
<keyword evidence="2" id="KW-0233">DNA recombination</keyword>
<keyword evidence="2" id="KW-0227">DNA damage</keyword>
<dbReference type="InterPro" id="IPR009187">
    <property type="entry name" value="Prok_Ku"/>
</dbReference>
<dbReference type="SMART" id="SM00559">
    <property type="entry name" value="Ku78"/>
    <property type="match status" value="1"/>
</dbReference>
<dbReference type="Proteomes" id="UP000186819">
    <property type="component" value="Unassembled WGS sequence"/>
</dbReference>
<proteinExistence type="inferred from homology"/>
<dbReference type="NCBIfam" id="TIGR02772">
    <property type="entry name" value="Ku_bact"/>
    <property type="match status" value="1"/>
</dbReference>
<dbReference type="InterPro" id="IPR016194">
    <property type="entry name" value="SPOC-like_C_dom_sf"/>
</dbReference>
<comment type="function">
    <text evidence="2">With LigD forms a non-homologous end joining (NHEJ) DNA repair enzyme, which repairs dsDNA breaks with reduced fidelity. Binds linear dsDNA with 5'- and 3'- overhangs but not closed circular dsDNA nor ssDNA. Recruits and stimulates the ligase activity of LigD.</text>
</comment>
<evidence type="ECO:0000313" key="6">
    <source>
        <dbReference type="Proteomes" id="UP000186819"/>
    </source>
</evidence>
<dbReference type="CDD" id="cd00789">
    <property type="entry name" value="KU_like"/>
    <property type="match status" value="1"/>
</dbReference>
<keyword evidence="6" id="KW-1185">Reference proteome</keyword>
<dbReference type="GO" id="GO:0006303">
    <property type="term" value="P:double-strand break repair via nonhomologous end joining"/>
    <property type="evidence" value="ECO:0007669"/>
    <property type="project" value="UniProtKB-UniRule"/>
</dbReference>
<dbReference type="PANTHER" id="PTHR41251:SF1">
    <property type="entry name" value="NON-HOMOLOGOUS END JOINING PROTEIN KU"/>
    <property type="match status" value="1"/>
</dbReference>
<feature type="domain" description="Ku" evidence="4">
    <location>
        <begin position="55"/>
        <end position="183"/>
    </location>
</feature>
<reference evidence="6" key="1">
    <citation type="submission" date="2017-01" db="EMBL/GenBank/DDBJ databases">
        <authorList>
            <person name="Varghese N."/>
            <person name="Submissions S."/>
        </authorList>
    </citation>
    <scope>NUCLEOTIDE SEQUENCE [LARGE SCALE GENOMIC DNA]</scope>
    <source>
        <strain evidence="6">ATCC 51758</strain>
    </source>
</reference>
<dbReference type="OrthoDB" id="9795084at2"/>
<comment type="subunit">
    <text evidence="2">Homodimer. Interacts with LigD.</text>
</comment>
<evidence type="ECO:0000313" key="5">
    <source>
        <dbReference type="EMBL" id="SIQ22650.1"/>
    </source>
</evidence>
<dbReference type="InterPro" id="IPR006164">
    <property type="entry name" value="DNA_bd_Ku70/Ku80"/>
</dbReference>
<organism evidence="5 6">
    <name type="scientific">Aromatoleum tolulyticum</name>
    <dbReference type="NCBI Taxonomy" id="34027"/>
    <lineage>
        <taxon>Bacteria</taxon>
        <taxon>Pseudomonadati</taxon>
        <taxon>Pseudomonadota</taxon>
        <taxon>Betaproteobacteria</taxon>
        <taxon>Rhodocyclales</taxon>
        <taxon>Rhodocyclaceae</taxon>
        <taxon>Aromatoleum</taxon>
    </lineage>
</organism>
<dbReference type="RefSeq" id="WP_076601072.1">
    <property type="nucleotide sequence ID" value="NZ_FTMD01000003.1"/>
</dbReference>
<keyword evidence="1 2" id="KW-0238">DNA-binding</keyword>
<dbReference type="GO" id="GO:0006310">
    <property type="term" value="P:DNA recombination"/>
    <property type="evidence" value="ECO:0007669"/>
    <property type="project" value="UniProtKB-KW"/>
</dbReference>
<name>A0A1N6R162_9RHOO</name>
<keyword evidence="2" id="KW-0234">DNA repair</keyword>
<accession>A0A1N6R162</accession>
<dbReference type="PANTHER" id="PTHR41251">
    <property type="entry name" value="NON-HOMOLOGOUS END JOINING PROTEIN KU"/>
    <property type="match status" value="1"/>
</dbReference>
<sequence length="289" mass="31957">MAARSIASLTISFGMVAIPVKLYSATETSKTVSFNMLHKGCGSRLKQQYVCLKEEVVVPRDDIVKGYEFAKDQYVTFSPDELKALEETGSHSAEISEFVPIESVDPVYFDKAYYLAPDKGGAKPYALLARALRESGRCALGRWASHGKQHVVMIRPVEDGLVMQQLLYGSDVRSIKDLDIPHTEVKDAELKLAEQLIDQQAVDRFDPDAYTDAVRARIETAVQKKVEGQEITLIEEGEGRGQVIDLMEALRASLEKKAPVTPAPQVEARKPPKRARAAAEPAVRKTAKK</sequence>
<dbReference type="STRING" id="34027.SAMN05421829_10353"/>
<comment type="similarity">
    <text evidence="2">Belongs to the prokaryotic Ku family.</text>
</comment>
<protein>
    <recommendedName>
        <fullName evidence="2">Non-homologous end joining protein Ku</fullName>
    </recommendedName>
</protein>
<dbReference type="EMBL" id="FTMD01000003">
    <property type="protein sequence ID" value="SIQ22650.1"/>
    <property type="molecule type" value="Genomic_DNA"/>
</dbReference>
<dbReference type="SUPFAM" id="SSF100939">
    <property type="entry name" value="SPOC domain-like"/>
    <property type="match status" value="1"/>
</dbReference>
<gene>
    <name evidence="2" type="primary">ku</name>
    <name evidence="5" type="ORF">SAMN05421829_10353</name>
</gene>